<evidence type="ECO:0000313" key="1">
    <source>
        <dbReference type="EMBL" id="REC63172.1"/>
    </source>
</evidence>
<dbReference type="SUPFAM" id="SSF50998">
    <property type="entry name" value="Quinoprotein alcohol dehydrogenase-like"/>
    <property type="match status" value="1"/>
</dbReference>
<dbReference type="RefSeq" id="WP_115969690.1">
    <property type="nucleotide sequence ID" value="NZ_QNVT01000004.1"/>
</dbReference>
<dbReference type="EMBL" id="QNVT01000004">
    <property type="protein sequence ID" value="REC63172.1"/>
    <property type="molecule type" value="Genomic_DNA"/>
</dbReference>
<keyword evidence="2" id="KW-1185">Reference proteome</keyword>
<organism evidence="1 2">
    <name type="scientific">Chryseobacterium pennae</name>
    <dbReference type="NCBI Taxonomy" id="2258962"/>
    <lineage>
        <taxon>Bacteria</taxon>
        <taxon>Pseudomonadati</taxon>
        <taxon>Bacteroidota</taxon>
        <taxon>Flavobacteriia</taxon>
        <taxon>Flavobacteriales</taxon>
        <taxon>Weeksellaceae</taxon>
        <taxon>Chryseobacterium group</taxon>
        <taxon>Chryseobacterium</taxon>
    </lineage>
</organism>
<dbReference type="InterPro" id="IPR013431">
    <property type="entry name" value="Delta_60_rpt"/>
</dbReference>
<proteinExistence type="predicted"/>
<evidence type="ECO:0008006" key="3">
    <source>
        <dbReference type="Google" id="ProtNLM"/>
    </source>
</evidence>
<protein>
    <recommendedName>
        <fullName evidence="3">Delta-60 repeat domain-containing protein</fullName>
    </recommendedName>
</protein>
<dbReference type="Pfam" id="PF17164">
    <property type="entry name" value="DUF5122"/>
    <property type="match status" value="3"/>
</dbReference>
<reference evidence="2" key="1">
    <citation type="submission" date="2018-06" db="EMBL/GenBank/DDBJ databases">
        <authorList>
            <person name="Lum Nde A."/>
            <person name="Hugo C."/>
        </authorList>
    </citation>
    <scope>NUCLEOTIDE SEQUENCE [LARGE SCALE GENOMIC DNA]</scope>
    <source>
        <strain evidence="2">1_F178</strain>
    </source>
</reference>
<dbReference type="Proteomes" id="UP000256686">
    <property type="component" value="Unassembled WGS sequence"/>
</dbReference>
<dbReference type="AlphaFoldDB" id="A0A3D9CCI4"/>
<accession>A0A3D9CCI4</accession>
<evidence type="ECO:0000313" key="2">
    <source>
        <dbReference type="Proteomes" id="UP000256686"/>
    </source>
</evidence>
<comment type="caution">
    <text evidence="1">The sequence shown here is derived from an EMBL/GenBank/DDBJ whole genome shotgun (WGS) entry which is preliminary data.</text>
</comment>
<gene>
    <name evidence="1" type="ORF">DRF65_05830</name>
</gene>
<name>A0A3D9CCI4_9FLAO</name>
<sequence>MKKNILLLLFSGVFQLGFSQQGVLETNFGLGKFSYVENDNEKQILNAIEYTNDTVFAAGYSGPVTDVSLPNAEGRFVYKDRFFYYNNKNHNKIAVSIGDEGSRANAIKYSKGYVYLAGYSKDKNRKSFAVVKIHARTGALVVSPSFNRDSKVITDFTGNDEANTIDIKNNKIWVAGKAGVNAVIVRYNVTNGYVDKTFNQKGFMLYPIGTQSEIKSLKILPDDKMLIAGTTNNGAQSDFFIARLNPDGTYDSSFGTNGIKTIDFFGGNDQLNVMKILYNGKIMLGGSCTRMVNNIDAALVKLNADGSYDTSFGGAGKVTYDEGTKEDVVNDVDAKVNASSQEIIYAIGYKKPGVYKDVLYREFDADGSTFASGPAVNNLSNYDDYLVAGAFDVLPVGNFTSPMTMYGNLFCREATGNYIQFNKLGSSMTMLPVECGSSYATEINNIKVRQDGKIYVLYQNQLKRYLDNGTPDLSFGNNGTFTGMAASEFDLLPNNKVVANVFIYGTNTQRYSVILDDNGKIIDNFEFKNLPGADQRYINKIIYSAAENKMYAYYSSYGTQFSSPVMCRYNLDGTIDDSFANNNKYIPVIQKYGSYDADLTKSDVNSQRIVTIDFKTDKKIIKQYDLDGNPSGSFGTIGTMEIPYTPDTNFIFKKVALDNLNNVYIITEKTENFNTTLLVEKYNSTGTLDTSYGNGGIFEYAYNSADSNAHFYNINVQGDNKLLMAGKRGKLFVDNDGYTIRVNTNGTLDTSFSIQNDGVFSDREDGNPNDFFENISAMGITPNNEIIIGGLNKNRSTGNAITYTAKIKKLK</sequence>
<dbReference type="NCBIfam" id="TIGR02608">
    <property type="entry name" value="delta_60_rpt"/>
    <property type="match status" value="5"/>
</dbReference>
<dbReference type="InterPro" id="IPR011047">
    <property type="entry name" value="Quinoprotein_ADH-like_sf"/>
</dbReference>
<dbReference type="Gene3D" id="2.80.10.50">
    <property type="match status" value="3"/>
</dbReference>